<dbReference type="Pfam" id="PF13443">
    <property type="entry name" value="HTH_26"/>
    <property type="match status" value="1"/>
</dbReference>
<sequence>MKDKGHIIIHLEELLHQANMSKLQFSYKADIVPNQVTAYCRNQRQKLDINILTRMCDVLGCSIGDLIEYIPPEN</sequence>
<dbReference type="RefSeq" id="WP_320883846.1">
    <property type="nucleotide sequence ID" value="NZ_BAABZA010000010.1"/>
</dbReference>
<organism evidence="2 3">
    <name type="scientific">Dielma fastidiosa</name>
    <dbReference type="NCBI Taxonomy" id="1034346"/>
    <lineage>
        <taxon>Bacteria</taxon>
        <taxon>Bacillati</taxon>
        <taxon>Bacillota</taxon>
        <taxon>Erysipelotrichia</taxon>
        <taxon>Erysipelotrichales</taxon>
        <taxon>Erysipelotrichaceae</taxon>
        <taxon>Dielma</taxon>
    </lineage>
</organism>
<dbReference type="AlphaFoldDB" id="A0AB35UMJ7"/>
<dbReference type="SMART" id="SM00530">
    <property type="entry name" value="HTH_XRE"/>
    <property type="match status" value="1"/>
</dbReference>
<evidence type="ECO:0000313" key="2">
    <source>
        <dbReference type="EMBL" id="MDY5168623.1"/>
    </source>
</evidence>
<feature type="domain" description="HTH cro/C1-type" evidence="1">
    <location>
        <begin position="11"/>
        <end position="66"/>
    </location>
</feature>
<dbReference type="InterPro" id="IPR010982">
    <property type="entry name" value="Lambda_DNA-bd_dom_sf"/>
</dbReference>
<dbReference type="Gene3D" id="1.10.260.40">
    <property type="entry name" value="lambda repressor-like DNA-binding domains"/>
    <property type="match status" value="1"/>
</dbReference>
<proteinExistence type="predicted"/>
<dbReference type="GO" id="GO:0003677">
    <property type="term" value="F:DNA binding"/>
    <property type="evidence" value="ECO:0007669"/>
    <property type="project" value="InterPro"/>
</dbReference>
<dbReference type="PROSITE" id="PS50943">
    <property type="entry name" value="HTH_CROC1"/>
    <property type="match status" value="1"/>
</dbReference>
<name>A0AB35UMJ7_9FIRM</name>
<dbReference type="InterPro" id="IPR001387">
    <property type="entry name" value="Cro/C1-type_HTH"/>
</dbReference>
<dbReference type="EMBL" id="JALDAW010000016">
    <property type="protein sequence ID" value="MDY5168623.1"/>
    <property type="molecule type" value="Genomic_DNA"/>
</dbReference>
<gene>
    <name evidence="2" type="ORF">MQE39_10900</name>
</gene>
<reference evidence="2" key="1">
    <citation type="submission" date="2022-03" db="EMBL/GenBank/DDBJ databases">
        <title>First case of bacteraemia caused by Dielma fastidiosa in a patient hospitalised with diverticulitis.</title>
        <authorList>
            <person name="Forman-Ankjaer B."/>
            <person name="Hvid-Jensen F."/>
            <person name="Kobel C.M."/>
            <person name="Greve T."/>
        </authorList>
    </citation>
    <scope>NUCLEOTIDE SEQUENCE</scope>
    <source>
        <strain evidence="2">AUH_DF_2021</strain>
    </source>
</reference>
<evidence type="ECO:0000259" key="1">
    <source>
        <dbReference type="PROSITE" id="PS50943"/>
    </source>
</evidence>
<evidence type="ECO:0000313" key="3">
    <source>
        <dbReference type="Proteomes" id="UP001276902"/>
    </source>
</evidence>
<dbReference type="Proteomes" id="UP001276902">
    <property type="component" value="Unassembled WGS sequence"/>
</dbReference>
<protein>
    <submittedName>
        <fullName evidence="2">Helix-turn-helix transcriptional regulator</fullName>
    </submittedName>
</protein>
<comment type="caution">
    <text evidence="2">The sequence shown here is derived from an EMBL/GenBank/DDBJ whole genome shotgun (WGS) entry which is preliminary data.</text>
</comment>
<dbReference type="SUPFAM" id="SSF47413">
    <property type="entry name" value="lambda repressor-like DNA-binding domains"/>
    <property type="match status" value="1"/>
</dbReference>
<accession>A0AB35UMJ7</accession>